<dbReference type="Pfam" id="PF07963">
    <property type="entry name" value="N_methyl"/>
    <property type="match status" value="1"/>
</dbReference>
<organism evidence="2 3">
    <name type="scientific">Novipirellula galeiformis</name>
    <dbReference type="NCBI Taxonomy" id="2528004"/>
    <lineage>
        <taxon>Bacteria</taxon>
        <taxon>Pseudomonadati</taxon>
        <taxon>Planctomycetota</taxon>
        <taxon>Planctomycetia</taxon>
        <taxon>Pirellulales</taxon>
        <taxon>Pirellulaceae</taxon>
        <taxon>Novipirellula</taxon>
    </lineage>
</organism>
<dbReference type="RefSeq" id="WP_146593660.1">
    <property type="nucleotide sequence ID" value="NZ_SJPT01000002.1"/>
</dbReference>
<gene>
    <name evidence="2" type="ORF">Pla52o_12310</name>
</gene>
<keyword evidence="1" id="KW-0472">Membrane</keyword>
<evidence type="ECO:0008006" key="4">
    <source>
        <dbReference type="Google" id="ProtNLM"/>
    </source>
</evidence>
<reference evidence="2 3" key="1">
    <citation type="submission" date="2019-02" db="EMBL/GenBank/DDBJ databases">
        <title>Deep-cultivation of Planctomycetes and their phenomic and genomic characterization uncovers novel biology.</title>
        <authorList>
            <person name="Wiegand S."/>
            <person name="Jogler M."/>
            <person name="Boedeker C."/>
            <person name="Pinto D."/>
            <person name="Vollmers J."/>
            <person name="Rivas-Marin E."/>
            <person name="Kohn T."/>
            <person name="Peeters S.H."/>
            <person name="Heuer A."/>
            <person name="Rast P."/>
            <person name="Oberbeckmann S."/>
            <person name="Bunk B."/>
            <person name="Jeske O."/>
            <person name="Meyerdierks A."/>
            <person name="Storesund J.E."/>
            <person name="Kallscheuer N."/>
            <person name="Luecker S."/>
            <person name="Lage O.M."/>
            <person name="Pohl T."/>
            <person name="Merkel B.J."/>
            <person name="Hornburger P."/>
            <person name="Mueller R.-W."/>
            <person name="Bruemmer F."/>
            <person name="Labrenz M."/>
            <person name="Spormann A.M."/>
            <person name="Op Den Camp H."/>
            <person name="Overmann J."/>
            <person name="Amann R."/>
            <person name="Jetten M.S.M."/>
            <person name="Mascher T."/>
            <person name="Medema M.H."/>
            <person name="Devos D.P."/>
            <person name="Kaster A.-K."/>
            <person name="Ovreas L."/>
            <person name="Rohde M."/>
            <person name="Galperin M.Y."/>
            <person name="Jogler C."/>
        </authorList>
    </citation>
    <scope>NUCLEOTIDE SEQUENCE [LARGE SCALE GENOMIC DNA]</scope>
    <source>
        <strain evidence="2 3">Pla52o</strain>
    </source>
</reference>
<dbReference type="EMBL" id="SJPT01000002">
    <property type="protein sequence ID" value="TWU24934.1"/>
    <property type="molecule type" value="Genomic_DNA"/>
</dbReference>
<proteinExistence type="predicted"/>
<dbReference type="OrthoDB" id="279546at2"/>
<dbReference type="AlphaFoldDB" id="A0A5C6CNA2"/>
<dbReference type="InterPro" id="IPR012902">
    <property type="entry name" value="N_methyl_site"/>
</dbReference>
<name>A0A5C6CNA2_9BACT</name>
<accession>A0A5C6CNA2</accession>
<keyword evidence="1" id="KW-1133">Transmembrane helix</keyword>
<keyword evidence="1" id="KW-0812">Transmembrane</keyword>
<feature type="transmembrane region" description="Helical" evidence="1">
    <location>
        <begin position="20"/>
        <end position="41"/>
    </location>
</feature>
<evidence type="ECO:0000313" key="3">
    <source>
        <dbReference type="Proteomes" id="UP000316304"/>
    </source>
</evidence>
<evidence type="ECO:0000256" key="1">
    <source>
        <dbReference type="SAM" id="Phobius"/>
    </source>
</evidence>
<keyword evidence="3" id="KW-1185">Reference proteome</keyword>
<protein>
    <recommendedName>
        <fullName evidence="4">Prepilin-type N-terminal cleavage/methylation domain-containing protein</fullName>
    </recommendedName>
</protein>
<sequence length="137" mass="15396">MNIVHWRRPRRRRRNGATLIELMVSATLLASGVGIVAPLSVRCGRLWQQTRHHQLALDELSNQMDRLTRLPAGEIATALDSIEVSQAAQTMLAEVAMEGRILRATSEARLQLSIDWKRRGNPPPLTLVGWIESEDPE</sequence>
<dbReference type="Proteomes" id="UP000316304">
    <property type="component" value="Unassembled WGS sequence"/>
</dbReference>
<evidence type="ECO:0000313" key="2">
    <source>
        <dbReference type="EMBL" id="TWU24934.1"/>
    </source>
</evidence>
<comment type="caution">
    <text evidence="2">The sequence shown here is derived from an EMBL/GenBank/DDBJ whole genome shotgun (WGS) entry which is preliminary data.</text>
</comment>